<dbReference type="Proteomes" id="UP000823388">
    <property type="component" value="Chromosome 9K"/>
</dbReference>
<dbReference type="InterPro" id="IPR051058">
    <property type="entry name" value="GDSL_Est/Lipase"/>
</dbReference>
<dbReference type="PANTHER" id="PTHR45648">
    <property type="entry name" value="GDSL LIPASE/ACYLHYDROLASE FAMILY PROTEIN (AFU_ORTHOLOGUE AFUA_4G14700)"/>
    <property type="match status" value="1"/>
</dbReference>
<comment type="similarity">
    <text evidence="1">Belongs to the 'GDSL' lipolytic enzyme family.</text>
</comment>
<evidence type="ECO:0000256" key="1">
    <source>
        <dbReference type="ARBA" id="ARBA00008668"/>
    </source>
</evidence>
<reference evidence="5" key="1">
    <citation type="submission" date="2020-05" db="EMBL/GenBank/DDBJ databases">
        <title>WGS assembly of Panicum virgatum.</title>
        <authorList>
            <person name="Lovell J.T."/>
            <person name="Jenkins J."/>
            <person name="Shu S."/>
            <person name="Juenger T.E."/>
            <person name="Schmutz J."/>
        </authorList>
    </citation>
    <scope>NUCLEOTIDE SEQUENCE</scope>
    <source>
        <strain evidence="5">AP13</strain>
    </source>
</reference>
<evidence type="ECO:0000256" key="2">
    <source>
        <dbReference type="ARBA" id="ARBA00022801"/>
    </source>
</evidence>
<dbReference type="GO" id="GO:0016042">
    <property type="term" value="P:lipid catabolic process"/>
    <property type="evidence" value="ECO:0007669"/>
    <property type="project" value="UniProtKB-KW"/>
</dbReference>
<comment type="caution">
    <text evidence="5">The sequence shown here is derived from an EMBL/GenBank/DDBJ whole genome shotgun (WGS) entry which is preliminary data.</text>
</comment>
<proteinExistence type="inferred from homology"/>
<keyword evidence="3" id="KW-0442">Lipid degradation</keyword>
<dbReference type="InterPro" id="IPR001087">
    <property type="entry name" value="GDSL"/>
</dbReference>
<evidence type="ECO:0000256" key="4">
    <source>
        <dbReference type="SAM" id="SignalP"/>
    </source>
</evidence>
<dbReference type="PANTHER" id="PTHR45648:SF48">
    <property type="entry name" value="OS03G0581400 PROTEIN"/>
    <property type="match status" value="1"/>
</dbReference>
<name>A0A8T0NFV2_PANVG</name>
<protein>
    <recommendedName>
        <fullName evidence="7">GDSL esterase/lipase</fullName>
    </recommendedName>
</protein>
<organism evidence="5 6">
    <name type="scientific">Panicum virgatum</name>
    <name type="common">Blackwell switchgrass</name>
    <dbReference type="NCBI Taxonomy" id="38727"/>
    <lineage>
        <taxon>Eukaryota</taxon>
        <taxon>Viridiplantae</taxon>
        <taxon>Streptophyta</taxon>
        <taxon>Embryophyta</taxon>
        <taxon>Tracheophyta</taxon>
        <taxon>Spermatophyta</taxon>
        <taxon>Magnoliopsida</taxon>
        <taxon>Liliopsida</taxon>
        <taxon>Poales</taxon>
        <taxon>Poaceae</taxon>
        <taxon>PACMAD clade</taxon>
        <taxon>Panicoideae</taxon>
        <taxon>Panicodae</taxon>
        <taxon>Paniceae</taxon>
        <taxon>Panicinae</taxon>
        <taxon>Panicum</taxon>
        <taxon>Panicum sect. Hiantes</taxon>
    </lineage>
</organism>
<feature type="chain" id="PRO_5035771469" description="GDSL esterase/lipase" evidence="4">
    <location>
        <begin position="27"/>
        <end position="352"/>
    </location>
</feature>
<evidence type="ECO:0008006" key="7">
    <source>
        <dbReference type="Google" id="ProtNLM"/>
    </source>
</evidence>
<evidence type="ECO:0000313" key="6">
    <source>
        <dbReference type="Proteomes" id="UP000823388"/>
    </source>
</evidence>
<dbReference type="InterPro" id="IPR036514">
    <property type="entry name" value="SGNH_hydro_sf"/>
</dbReference>
<accession>A0A8T0NFV2</accession>
<sequence>MAPSCKSATIAAACCLLLLCVSSFMAELFHGELAPALYVLGDSQADAGNNNHLLLSPLRADFPRNGIDYPGQQATGRFSNGLNFVDFLASSLGLASPLPYHSIMSNATAGRHSTFLKGVNFASGGQCFSFDDQIERDYLDVYTDLVRQLRRPQAMAHLARSVFTVAIGGNDIILRAAPPTVAVELPPAELQVLPPQPFVDLLAQTLERQLQRLYELGVRRLFLVGAAPIGCLPAMRELSLLTKECHAGADGMAARYNAAAASLLRRMSERHLDFRHAFFDARAALMRYIDEPQVNGYAEVKAACCGLGDNKAIELRDLVHPTETTARKLTAVAVTGSAPLVSPINVRQLCAE</sequence>
<dbReference type="Pfam" id="PF00657">
    <property type="entry name" value="Lipase_GDSL"/>
    <property type="match status" value="1"/>
</dbReference>
<keyword evidence="2" id="KW-0378">Hydrolase</keyword>
<dbReference type="Gene3D" id="3.40.50.1110">
    <property type="entry name" value="SGNH hydrolase"/>
    <property type="match status" value="1"/>
</dbReference>
<gene>
    <name evidence="5" type="ORF">PVAP13_9KG116000</name>
</gene>
<keyword evidence="3" id="KW-0443">Lipid metabolism</keyword>
<keyword evidence="4" id="KW-0732">Signal</keyword>
<feature type="signal peptide" evidence="4">
    <location>
        <begin position="1"/>
        <end position="26"/>
    </location>
</feature>
<evidence type="ECO:0000313" key="5">
    <source>
        <dbReference type="EMBL" id="KAG2547685.1"/>
    </source>
</evidence>
<dbReference type="GO" id="GO:0016788">
    <property type="term" value="F:hydrolase activity, acting on ester bonds"/>
    <property type="evidence" value="ECO:0007669"/>
    <property type="project" value="InterPro"/>
</dbReference>
<dbReference type="AlphaFoldDB" id="A0A8T0NFV2"/>
<dbReference type="SUPFAM" id="SSF52266">
    <property type="entry name" value="SGNH hydrolase"/>
    <property type="match status" value="1"/>
</dbReference>
<dbReference type="EMBL" id="CM029053">
    <property type="protein sequence ID" value="KAG2547685.1"/>
    <property type="molecule type" value="Genomic_DNA"/>
</dbReference>
<evidence type="ECO:0000256" key="3">
    <source>
        <dbReference type="ARBA" id="ARBA00022963"/>
    </source>
</evidence>
<keyword evidence="6" id="KW-1185">Reference proteome</keyword>